<evidence type="ECO:0000313" key="3">
    <source>
        <dbReference type="EMBL" id="OOY13152.1"/>
    </source>
</evidence>
<accession>A0ABX3MNP1</accession>
<dbReference type="InterPro" id="IPR017439">
    <property type="entry name" value="Amidohydrolase"/>
</dbReference>
<feature type="domain" description="Peptidase M20 dimerisation" evidence="2">
    <location>
        <begin position="181"/>
        <end position="280"/>
    </location>
</feature>
<dbReference type="NCBIfam" id="TIGR01891">
    <property type="entry name" value="amidohydrolases"/>
    <property type="match status" value="1"/>
</dbReference>
<dbReference type="PANTHER" id="PTHR11014">
    <property type="entry name" value="PEPTIDASE M20 FAMILY MEMBER"/>
    <property type="match status" value="1"/>
</dbReference>
<sequence>MMLGNADLVELTALRHALHRAPEVSGQEVETARRIATELSALNPSELITGIGGHGVAAVFDSGEPGPAVLFRAELDALPIAEDPHVEWVSERPGVSHVCGHDGHMVMLMGLARLIARKPVAKGRVIVLFQPAEETGAGARAVIEDPNFARIAPDFAFAIHGLPGRPRGYVGTKRGLMNCASVGLKITLSGKTAHAADPGAGRSPLPVFARLAPVLEALGPGGDLDDAFRLVTLTHLSVGEPTFGIAPGEGVLYATLRTGGDDSLAALEAEIRARVAEEAKTAGLGLEIEEHDRFAASVNAAEAVGIARQAMDSLGIAHGEEGVPMRASEDFGLFGHGAKSAMMCLGVGLDAPALHNPDYDFPDDLIGTGAHLFERIARDLLG</sequence>
<keyword evidence="4" id="KW-1185">Reference proteome</keyword>
<dbReference type="PANTHER" id="PTHR11014:SF169">
    <property type="entry name" value="CLAN MH, FAMILY M20, PEPTIDASE T-LIKE METALLOPEPTIDASE"/>
    <property type="match status" value="1"/>
</dbReference>
<dbReference type="Proteomes" id="UP000242224">
    <property type="component" value="Unassembled WGS sequence"/>
</dbReference>
<keyword evidence="1" id="KW-0378">Hydrolase</keyword>
<dbReference type="EMBL" id="MPZS01000001">
    <property type="protein sequence ID" value="OOY13152.1"/>
    <property type="molecule type" value="Genomic_DNA"/>
</dbReference>
<protein>
    <submittedName>
        <fullName evidence="3">Peptidase M20</fullName>
    </submittedName>
</protein>
<dbReference type="SUPFAM" id="SSF55031">
    <property type="entry name" value="Bacterial exopeptidase dimerisation domain"/>
    <property type="match status" value="1"/>
</dbReference>
<evidence type="ECO:0000259" key="2">
    <source>
        <dbReference type="Pfam" id="PF07687"/>
    </source>
</evidence>
<dbReference type="PIRSF" id="PIRSF005962">
    <property type="entry name" value="Pept_M20D_amidohydro"/>
    <property type="match status" value="1"/>
</dbReference>
<evidence type="ECO:0000313" key="4">
    <source>
        <dbReference type="Proteomes" id="UP000242224"/>
    </source>
</evidence>
<organism evidence="3 4">
    <name type="scientific">Thioclava marina</name>
    <dbReference type="NCBI Taxonomy" id="1915077"/>
    <lineage>
        <taxon>Bacteria</taxon>
        <taxon>Pseudomonadati</taxon>
        <taxon>Pseudomonadota</taxon>
        <taxon>Alphaproteobacteria</taxon>
        <taxon>Rhodobacterales</taxon>
        <taxon>Paracoccaceae</taxon>
        <taxon>Thioclava</taxon>
    </lineage>
</organism>
<comment type="caution">
    <text evidence="3">The sequence shown here is derived from an EMBL/GenBank/DDBJ whole genome shotgun (WGS) entry which is preliminary data.</text>
</comment>
<dbReference type="Gene3D" id="3.40.630.10">
    <property type="entry name" value="Zn peptidases"/>
    <property type="match status" value="1"/>
</dbReference>
<dbReference type="Pfam" id="PF07687">
    <property type="entry name" value="M20_dimer"/>
    <property type="match status" value="1"/>
</dbReference>
<dbReference type="SUPFAM" id="SSF53187">
    <property type="entry name" value="Zn-dependent exopeptidases"/>
    <property type="match status" value="1"/>
</dbReference>
<name>A0ABX3MNP1_9RHOB</name>
<evidence type="ECO:0000256" key="1">
    <source>
        <dbReference type="ARBA" id="ARBA00022801"/>
    </source>
</evidence>
<dbReference type="Gene3D" id="3.30.70.360">
    <property type="match status" value="1"/>
</dbReference>
<dbReference type="Pfam" id="PF01546">
    <property type="entry name" value="Peptidase_M20"/>
    <property type="match status" value="1"/>
</dbReference>
<dbReference type="InterPro" id="IPR002933">
    <property type="entry name" value="Peptidase_M20"/>
</dbReference>
<dbReference type="InterPro" id="IPR011650">
    <property type="entry name" value="Peptidase_M20_dimer"/>
</dbReference>
<reference evidence="3 4" key="1">
    <citation type="submission" date="2016-11" db="EMBL/GenBank/DDBJ databases">
        <title>A multilocus sequence analysis scheme for characterization of bacteria in the genus Thioclava.</title>
        <authorList>
            <person name="Liu Y."/>
            <person name="Shao Z."/>
        </authorList>
    </citation>
    <scope>NUCLEOTIDE SEQUENCE [LARGE SCALE GENOMIC DNA]</scope>
    <source>
        <strain evidence="3 4">11.10-0-13</strain>
    </source>
</reference>
<gene>
    <name evidence="3" type="ORF">BMG00_04955</name>
</gene>
<dbReference type="InterPro" id="IPR036264">
    <property type="entry name" value="Bact_exopeptidase_dim_dom"/>
</dbReference>
<proteinExistence type="predicted"/>